<evidence type="ECO:0000313" key="1">
    <source>
        <dbReference type="EMBL" id="ASV84221.1"/>
    </source>
</evidence>
<proteinExistence type="predicted"/>
<name>A0A248UCW6_9HYPH</name>
<dbReference type="Proteomes" id="UP000215256">
    <property type="component" value="Chromosome 2"/>
</dbReference>
<organism evidence="1 2">
    <name type="scientific">Ochrobactrum quorumnocens</name>
    <dbReference type="NCBI Taxonomy" id="271865"/>
    <lineage>
        <taxon>Bacteria</taxon>
        <taxon>Pseudomonadati</taxon>
        <taxon>Pseudomonadota</taxon>
        <taxon>Alphaproteobacteria</taxon>
        <taxon>Hyphomicrobiales</taxon>
        <taxon>Brucellaceae</taxon>
        <taxon>Brucella/Ochrobactrum group</taxon>
        <taxon>Ochrobactrum</taxon>
    </lineage>
</organism>
<reference evidence="1 2" key="1">
    <citation type="submission" date="2017-07" db="EMBL/GenBank/DDBJ databases">
        <title>Phylogenetic study on the rhizospheric bacterium Ochrobactrum sp. A44.</title>
        <authorList>
            <person name="Krzyzanowska D.M."/>
            <person name="Ossowicki A."/>
            <person name="Rajewska M."/>
            <person name="Maciag T."/>
            <person name="Kaczynski Z."/>
            <person name="Czerwicka M."/>
            <person name="Jafra S."/>
        </authorList>
    </citation>
    <scope>NUCLEOTIDE SEQUENCE [LARGE SCALE GENOMIC DNA]</scope>
    <source>
        <strain evidence="1 2">A44</strain>
    </source>
</reference>
<evidence type="ECO:0000313" key="2">
    <source>
        <dbReference type="Proteomes" id="UP000215256"/>
    </source>
</evidence>
<sequence length="38" mass="4537">MAILFTMQRVGQVPAALYFIFREDRFRWDATISEKISE</sequence>
<dbReference type="AlphaFoldDB" id="A0A248UCW6"/>
<protein>
    <submittedName>
        <fullName evidence="1">Uncharacterized protein</fullName>
    </submittedName>
</protein>
<accession>A0A248UCW6</accession>
<gene>
    <name evidence="1" type="ORF">CES85_5013</name>
</gene>
<dbReference type="KEGG" id="och:CES85_5013"/>
<dbReference type="EMBL" id="CP022603">
    <property type="protein sequence ID" value="ASV84221.1"/>
    <property type="molecule type" value="Genomic_DNA"/>
</dbReference>